<dbReference type="OrthoDB" id="416253at2759"/>
<dbReference type="InterPro" id="IPR018170">
    <property type="entry name" value="Aldo/ket_reductase_CS"/>
</dbReference>
<comment type="caution">
    <text evidence="5">The sequence shown here is derived from an EMBL/GenBank/DDBJ whole genome shotgun (WGS) entry which is preliminary data.</text>
</comment>
<dbReference type="Proteomes" id="UP000326759">
    <property type="component" value="Unassembled WGS sequence"/>
</dbReference>
<feature type="domain" description="NADP-dependent oxidoreductase" evidence="4">
    <location>
        <begin position="178"/>
        <end position="237"/>
    </location>
</feature>
<evidence type="ECO:0000256" key="3">
    <source>
        <dbReference type="PIRSR" id="PIRSR000097-3"/>
    </source>
</evidence>
<evidence type="ECO:0000259" key="4">
    <source>
        <dbReference type="Pfam" id="PF00248"/>
    </source>
</evidence>
<dbReference type="PANTHER" id="PTHR11732">
    <property type="entry name" value="ALDO/KETO REDUCTASE"/>
    <property type="match status" value="1"/>
</dbReference>
<dbReference type="PROSITE" id="PS00063">
    <property type="entry name" value="ALDOKETO_REDUCTASE_3"/>
    <property type="match status" value="1"/>
</dbReference>
<dbReference type="Pfam" id="PF00248">
    <property type="entry name" value="Aldo_ket_red"/>
    <property type="match status" value="2"/>
</dbReference>
<keyword evidence="6" id="KW-1185">Reference proteome</keyword>
<dbReference type="InterPro" id="IPR036812">
    <property type="entry name" value="NAD(P)_OxRdtase_dom_sf"/>
</dbReference>
<dbReference type="AlphaFoldDB" id="A0A5N5SML3"/>
<dbReference type="Gene3D" id="3.20.20.100">
    <property type="entry name" value="NADP-dependent oxidoreductase domain"/>
    <property type="match status" value="2"/>
</dbReference>
<feature type="binding site" evidence="2">
    <location>
        <position position="97"/>
    </location>
    <ligand>
        <name>substrate</name>
    </ligand>
</feature>
<dbReference type="InterPro" id="IPR023210">
    <property type="entry name" value="NADP_OxRdtase_dom"/>
</dbReference>
<gene>
    <name evidence="5" type="primary">GCY1</name>
    <name evidence="5" type="ORF">Anas_05697</name>
</gene>
<proteinExistence type="predicted"/>
<dbReference type="GO" id="GO:0016491">
    <property type="term" value="F:oxidoreductase activity"/>
    <property type="evidence" value="ECO:0007669"/>
    <property type="project" value="InterPro"/>
</dbReference>
<dbReference type="PROSITE" id="PS00062">
    <property type="entry name" value="ALDOKETO_REDUCTASE_2"/>
    <property type="match status" value="1"/>
</dbReference>
<reference evidence="5 6" key="1">
    <citation type="journal article" date="2019" name="PLoS Biol.">
        <title>Sex chromosomes control vertical transmission of feminizing Wolbachia symbionts in an isopod.</title>
        <authorList>
            <person name="Becking T."/>
            <person name="Chebbi M.A."/>
            <person name="Giraud I."/>
            <person name="Moumen B."/>
            <person name="Laverre T."/>
            <person name="Caubet Y."/>
            <person name="Peccoud J."/>
            <person name="Gilbert C."/>
            <person name="Cordaux R."/>
        </authorList>
    </citation>
    <scope>NUCLEOTIDE SEQUENCE [LARGE SCALE GENOMIC DNA]</scope>
    <source>
        <strain evidence="5">ANa2</strain>
        <tissue evidence="5">Whole body excluding digestive tract and cuticle</tissue>
    </source>
</reference>
<evidence type="ECO:0000313" key="5">
    <source>
        <dbReference type="EMBL" id="KAB7495273.1"/>
    </source>
</evidence>
<dbReference type="EMBL" id="SEYY01022808">
    <property type="protein sequence ID" value="KAB7495273.1"/>
    <property type="molecule type" value="Genomic_DNA"/>
</dbReference>
<evidence type="ECO:0000313" key="6">
    <source>
        <dbReference type="Proteomes" id="UP000326759"/>
    </source>
</evidence>
<feature type="site" description="Lowers pKa of active site Tyr" evidence="3">
    <location>
        <position position="80"/>
    </location>
</feature>
<dbReference type="PRINTS" id="PR00069">
    <property type="entry name" value="ALDKETRDTASE"/>
</dbReference>
<dbReference type="PIRSF" id="PIRSF000097">
    <property type="entry name" value="AKR"/>
    <property type="match status" value="1"/>
</dbReference>
<name>A0A5N5SML3_9CRUS</name>
<organism evidence="5 6">
    <name type="scientific">Armadillidium nasatum</name>
    <dbReference type="NCBI Taxonomy" id="96803"/>
    <lineage>
        <taxon>Eukaryota</taxon>
        <taxon>Metazoa</taxon>
        <taxon>Ecdysozoa</taxon>
        <taxon>Arthropoda</taxon>
        <taxon>Crustacea</taxon>
        <taxon>Multicrustacea</taxon>
        <taxon>Malacostraca</taxon>
        <taxon>Eumalacostraca</taxon>
        <taxon>Peracarida</taxon>
        <taxon>Isopoda</taxon>
        <taxon>Oniscidea</taxon>
        <taxon>Crinocheta</taxon>
        <taxon>Armadillidiidae</taxon>
        <taxon>Armadillidium</taxon>
    </lineage>
</organism>
<feature type="active site" description="Proton donor" evidence="1">
    <location>
        <position position="51"/>
    </location>
</feature>
<feature type="domain" description="NADP-dependent oxidoreductase" evidence="4">
    <location>
        <begin position="27"/>
        <end position="174"/>
    </location>
</feature>
<sequence length="267" mass="30870">MSNQDYVTLNNGYKFPMIGLGTGLAFEDQMKNALRVAIDYGYRSIDTAYLYTNEVAIGEELQNLIKSGKIKREDVFVTSKTTLKRLRLDYLDLYLIHHPFGIQNVDDEELYNFDENGNSRLDHNTDHKSLWKAMEKEVEAGRAKSIGISNFNSVQIDRLLKSMNYSKNIKPVLLEHPIVQEIGKKHGKSPGQVLLRFLTQRGIPVIPKSTTPERIRSNFDIQDFTISDEDMEKLFSLNKGEDGRTFHYKELFKGCEKHKEYPFHIPF</sequence>
<protein>
    <submittedName>
        <fullName evidence="5">Glycerol 2-dehydrogenase (NADP(+))</fullName>
    </submittedName>
</protein>
<evidence type="ECO:0000256" key="2">
    <source>
        <dbReference type="PIRSR" id="PIRSR000097-2"/>
    </source>
</evidence>
<dbReference type="InterPro" id="IPR020471">
    <property type="entry name" value="AKR"/>
</dbReference>
<dbReference type="SUPFAM" id="SSF51430">
    <property type="entry name" value="NAD(P)-linked oxidoreductase"/>
    <property type="match status" value="1"/>
</dbReference>
<accession>A0A5N5SML3</accession>
<dbReference type="PROSITE" id="PS00798">
    <property type="entry name" value="ALDOKETO_REDUCTASE_1"/>
    <property type="match status" value="1"/>
</dbReference>
<evidence type="ECO:0000256" key="1">
    <source>
        <dbReference type="PIRSR" id="PIRSR000097-1"/>
    </source>
</evidence>